<dbReference type="SUPFAM" id="SSF49785">
    <property type="entry name" value="Galactose-binding domain-like"/>
    <property type="match status" value="1"/>
</dbReference>
<feature type="domain" description="ExoP galactose-binding-like" evidence="1">
    <location>
        <begin position="27"/>
        <end position="182"/>
    </location>
</feature>
<reference evidence="2" key="1">
    <citation type="submission" date="2018-07" db="EMBL/GenBank/DDBJ databases">
        <title>Genome assembly of strain Ka43.</title>
        <authorList>
            <person name="Kukolya J."/>
            <person name="Nagy I."/>
            <person name="Horvath B."/>
            <person name="Toth A."/>
        </authorList>
    </citation>
    <scope>NUCLEOTIDE SEQUENCE</scope>
    <source>
        <strain evidence="2">KB43</strain>
    </source>
</reference>
<evidence type="ECO:0000313" key="3">
    <source>
        <dbReference type="Proteomes" id="UP000652567"/>
    </source>
</evidence>
<dbReference type="InterPro" id="IPR008979">
    <property type="entry name" value="Galactose-bd-like_sf"/>
</dbReference>
<dbReference type="InterPro" id="IPR041443">
    <property type="entry name" value="Exop_C"/>
</dbReference>
<dbReference type="Proteomes" id="UP000652567">
    <property type="component" value="Unassembled WGS sequence"/>
</dbReference>
<dbReference type="Pfam" id="PF18559">
    <property type="entry name" value="Exop_C"/>
    <property type="match status" value="1"/>
</dbReference>
<proteinExistence type="predicted"/>
<name>A0A928V6H2_9GAMM</name>
<protein>
    <submittedName>
        <fullName evidence="2">Glucan-glucohydrolase</fullName>
    </submittedName>
</protein>
<evidence type="ECO:0000259" key="1">
    <source>
        <dbReference type="Pfam" id="PF18559"/>
    </source>
</evidence>
<dbReference type="AlphaFoldDB" id="A0A928V6H2"/>
<keyword evidence="3" id="KW-1185">Reference proteome</keyword>
<sequence length="194" mass="21138">MASQASANDQVNPAHVYLLNGKPVSGWSLTLGDAANWSVPVNNQQGQSEGKKVLATQVDFNEQHKALSLSWDGRKKEYGSVGIFGAPIDLAAYKDAASLVLDIRVDRKPDKAVSIGMDCGYPCQGKLNIQRMLQKAPAKQWFSLPIPLNCIKGDNFDLSKINAPLTLGTDGRLEISILNVRLEKLQEGEESCKE</sequence>
<comment type="caution">
    <text evidence="2">The sequence shown here is derived from an EMBL/GenBank/DDBJ whole genome shotgun (WGS) entry which is preliminary data.</text>
</comment>
<evidence type="ECO:0000313" key="2">
    <source>
        <dbReference type="EMBL" id="MBE8718788.1"/>
    </source>
</evidence>
<organism evidence="2 3">
    <name type="scientific">Cellvibrio polysaccharolyticus</name>
    <dbReference type="NCBI Taxonomy" id="2082724"/>
    <lineage>
        <taxon>Bacteria</taxon>
        <taxon>Pseudomonadati</taxon>
        <taxon>Pseudomonadota</taxon>
        <taxon>Gammaproteobacteria</taxon>
        <taxon>Cellvibrionales</taxon>
        <taxon>Cellvibrionaceae</taxon>
        <taxon>Cellvibrio</taxon>
    </lineage>
</organism>
<dbReference type="Gene3D" id="2.60.120.430">
    <property type="entry name" value="Galactose-binding lectin"/>
    <property type="match status" value="1"/>
</dbReference>
<accession>A0A928V6H2</accession>
<dbReference type="EMBL" id="PRDL01000001">
    <property type="protein sequence ID" value="MBE8718788.1"/>
    <property type="molecule type" value="Genomic_DNA"/>
</dbReference>
<gene>
    <name evidence="2" type="ORF">C4F51_16560</name>
</gene>